<organism evidence="2 3">
    <name type="scientific">Chryseolinea soli</name>
    <dbReference type="NCBI Taxonomy" id="2321403"/>
    <lineage>
        <taxon>Bacteria</taxon>
        <taxon>Pseudomonadati</taxon>
        <taxon>Bacteroidota</taxon>
        <taxon>Cytophagia</taxon>
        <taxon>Cytophagales</taxon>
        <taxon>Fulvivirgaceae</taxon>
        <taxon>Chryseolinea</taxon>
    </lineage>
</organism>
<accession>A0A385SIM5</accession>
<dbReference type="OrthoDB" id="343256at2"/>
<evidence type="ECO:0000256" key="1">
    <source>
        <dbReference type="SAM" id="Phobius"/>
    </source>
</evidence>
<dbReference type="KEGG" id="chk:D4L85_00870"/>
<dbReference type="AlphaFoldDB" id="A0A385SIM5"/>
<proteinExistence type="predicted"/>
<feature type="transmembrane region" description="Helical" evidence="1">
    <location>
        <begin position="99"/>
        <end position="121"/>
    </location>
</feature>
<evidence type="ECO:0000313" key="2">
    <source>
        <dbReference type="EMBL" id="AYB29220.1"/>
    </source>
</evidence>
<keyword evidence="1" id="KW-0812">Transmembrane</keyword>
<dbReference type="RefSeq" id="WP_119752543.1">
    <property type="nucleotide sequence ID" value="NZ_CP032382.1"/>
</dbReference>
<reference evidence="3" key="1">
    <citation type="submission" date="2018-09" db="EMBL/GenBank/DDBJ databases">
        <title>Chryseolinea sp. KIS68-18 isolated from soil.</title>
        <authorList>
            <person name="Weon H.-Y."/>
            <person name="Kwon S.-W."/>
            <person name="Lee S.A."/>
        </authorList>
    </citation>
    <scope>NUCLEOTIDE SEQUENCE [LARGE SCALE GENOMIC DNA]</scope>
    <source>
        <strain evidence="3">KIS68-18</strain>
    </source>
</reference>
<dbReference type="Proteomes" id="UP000266183">
    <property type="component" value="Chromosome"/>
</dbReference>
<gene>
    <name evidence="2" type="ORF">D4L85_00870</name>
</gene>
<evidence type="ECO:0000313" key="3">
    <source>
        <dbReference type="Proteomes" id="UP000266183"/>
    </source>
</evidence>
<feature type="transmembrane region" description="Helical" evidence="1">
    <location>
        <begin position="43"/>
        <end position="67"/>
    </location>
</feature>
<keyword evidence="1" id="KW-1133">Transmembrane helix</keyword>
<keyword evidence="1" id="KW-0472">Membrane</keyword>
<keyword evidence="3" id="KW-1185">Reference proteome</keyword>
<dbReference type="EMBL" id="CP032382">
    <property type="protein sequence ID" value="AYB29220.1"/>
    <property type="molecule type" value="Genomic_DNA"/>
</dbReference>
<sequence length="131" mass="13871">MIRLILSILAGFVVTAILSTGTDFAFESAGILPPYGQPLMDTGLLLLATSYRAIYQVIGSYLAALLARDRANTAVWTLGILGAAIWLVGGLTMKGYAPFWYSLLGAVLSLPTTLLGGKLYALKMEKTAAAK</sequence>
<name>A0A385SIM5_9BACT</name>
<protein>
    <submittedName>
        <fullName evidence="2">Uncharacterized protein</fullName>
    </submittedName>
</protein>
<feature type="transmembrane region" description="Helical" evidence="1">
    <location>
        <begin position="74"/>
        <end position="93"/>
    </location>
</feature>